<keyword evidence="1" id="KW-1133">Transmembrane helix</keyword>
<keyword evidence="4" id="KW-1185">Reference proteome</keyword>
<sequence>MKLSVKTILALVMGLSFSAVTYVYVVNEANGESQIMNSASLPLFLSQCVEKSVSTPLDLEGRLNVAVWNLYKQQKSGWDSVLTELVSSNELVLLQEAKLSKNLTQFITNNSQQVLMAKAFKVFKTPIGVMNLANVQAESACAYHATEPWIRFAKSALVSQYLLSNGENLMVVNLHGINFDWRLKAYRSQFALLAEQISVHTGPVIMAGDFNTWRQSRLDVVGEFATKLGLQEANYETDNRNRVFGKALDHLYYRGLKLQKAHSNTTEASDHNPIQASFTLIEKRV</sequence>
<name>A0ABS7E4Q1_9GAMM</name>
<keyword evidence="1" id="KW-0472">Membrane</keyword>
<dbReference type="Proteomes" id="UP001195963">
    <property type="component" value="Unassembled WGS sequence"/>
</dbReference>
<evidence type="ECO:0000313" key="4">
    <source>
        <dbReference type="Proteomes" id="UP001195963"/>
    </source>
</evidence>
<dbReference type="Pfam" id="PF03372">
    <property type="entry name" value="Exo_endo_phos"/>
    <property type="match status" value="1"/>
</dbReference>
<dbReference type="RefSeq" id="WP_220110149.1">
    <property type="nucleotide sequence ID" value="NZ_JAHZST010000009.1"/>
</dbReference>
<proteinExistence type="predicted"/>
<dbReference type="NCBIfam" id="NF003842">
    <property type="entry name" value="PRK05421.1-4"/>
    <property type="match status" value="1"/>
</dbReference>
<dbReference type="InterPro" id="IPR005135">
    <property type="entry name" value="Endo/exonuclease/phosphatase"/>
</dbReference>
<protein>
    <submittedName>
        <fullName evidence="3">Endonuclease/exonuclease/phosphatase family protein</fullName>
    </submittedName>
</protein>
<reference evidence="3 4" key="1">
    <citation type="submission" date="2021-07" db="EMBL/GenBank/DDBJ databases">
        <title>Shewanella sp. nov, isolated from SCS.</title>
        <authorList>
            <person name="Cao W.R."/>
        </authorList>
    </citation>
    <scope>NUCLEOTIDE SEQUENCE [LARGE SCALE GENOMIC DNA]</scope>
    <source>
        <strain evidence="3 4">NR704-98</strain>
    </source>
</reference>
<dbReference type="SUPFAM" id="SSF56219">
    <property type="entry name" value="DNase I-like"/>
    <property type="match status" value="1"/>
</dbReference>
<organism evidence="3 4">
    <name type="scientific">Shewanella nanhaiensis</name>
    <dbReference type="NCBI Taxonomy" id="2864872"/>
    <lineage>
        <taxon>Bacteria</taxon>
        <taxon>Pseudomonadati</taxon>
        <taxon>Pseudomonadota</taxon>
        <taxon>Gammaproteobacteria</taxon>
        <taxon>Alteromonadales</taxon>
        <taxon>Shewanellaceae</taxon>
        <taxon>Shewanella</taxon>
    </lineage>
</organism>
<accession>A0ABS7E4Q1</accession>
<keyword evidence="3" id="KW-0255">Endonuclease</keyword>
<dbReference type="NCBIfam" id="NF003841">
    <property type="entry name" value="PRK05421.1-3"/>
    <property type="match status" value="1"/>
</dbReference>
<evidence type="ECO:0000256" key="1">
    <source>
        <dbReference type="SAM" id="Phobius"/>
    </source>
</evidence>
<gene>
    <name evidence="3" type="ORF">K0625_13330</name>
</gene>
<keyword evidence="3" id="KW-0540">Nuclease</keyword>
<dbReference type="GO" id="GO:0004519">
    <property type="term" value="F:endonuclease activity"/>
    <property type="evidence" value="ECO:0007669"/>
    <property type="project" value="UniProtKB-KW"/>
</dbReference>
<evidence type="ECO:0000313" key="3">
    <source>
        <dbReference type="EMBL" id="MBW8184652.1"/>
    </source>
</evidence>
<dbReference type="InterPro" id="IPR036691">
    <property type="entry name" value="Endo/exonu/phosph_ase_sf"/>
</dbReference>
<dbReference type="Gene3D" id="3.60.10.10">
    <property type="entry name" value="Endonuclease/exonuclease/phosphatase"/>
    <property type="match status" value="1"/>
</dbReference>
<dbReference type="EMBL" id="JAHZST010000009">
    <property type="protein sequence ID" value="MBW8184652.1"/>
    <property type="molecule type" value="Genomic_DNA"/>
</dbReference>
<feature type="transmembrane region" description="Helical" evidence="1">
    <location>
        <begin position="7"/>
        <end position="25"/>
    </location>
</feature>
<keyword evidence="1" id="KW-0812">Transmembrane</keyword>
<feature type="domain" description="Endonuclease/exonuclease/phosphatase" evidence="2">
    <location>
        <begin position="67"/>
        <end position="271"/>
    </location>
</feature>
<keyword evidence="3" id="KW-0378">Hydrolase</keyword>
<dbReference type="NCBIfam" id="NF003840">
    <property type="entry name" value="PRK05421.1-2"/>
    <property type="match status" value="1"/>
</dbReference>
<evidence type="ECO:0000259" key="2">
    <source>
        <dbReference type="Pfam" id="PF03372"/>
    </source>
</evidence>
<comment type="caution">
    <text evidence="3">The sequence shown here is derived from an EMBL/GenBank/DDBJ whole genome shotgun (WGS) entry which is preliminary data.</text>
</comment>